<dbReference type="EMBL" id="KV407457">
    <property type="protein sequence ID" value="KZF23417.1"/>
    <property type="molecule type" value="Genomic_DNA"/>
</dbReference>
<comment type="subunit">
    <text evidence="4">Component of the exocyst complex.</text>
</comment>
<feature type="compositionally biased region" description="Basic and acidic residues" evidence="5">
    <location>
        <begin position="56"/>
        <end position="66"/>
    </location>
</feature>
<evidence type="ECO:0000313" key="8">
    <source>
        <dbReference type="Proteomes" id="UP000076632"/>
    </source>
</evidence>
<keyword evidence="4" id="KW-0653">Protein transport</keyword>
<evidence type="ECO:0000256" key="5">
    <source>
        <dbReference type="SAM" id="MobiDB-lite"/>
    </source>
</evidence>
<accession>A0A161TCB8</accession>
<protein>
    <recommendedName>
        <fullName evidence="4">Exocyst complex component SEC5</fullName>
    </recommendedName>
</protein>
<evidence type="ECO:0000259" key="6">
    <source>
        <dbReference type="Pfam" id="PF15469"/>
    </source>
</evidence>
<dbReference type="GO" id="GO:0006887">
    <property type="term" value="P:exocytosis"/>
    <property type="evidence" value="ECO:0007669"/>
    <property type="project" value="UniProtKB-KW"/>
</dbReference>
<feature type="region of interest" description="Disordered" evidence="5">
    <location>
        <begin position="1016"/>
        <end position="1037"/>
    </location>
</feature>
<organism evidence="7 8">
    <name type="scientific">Xylona heveae (strain CBS 132557 / TC161)</name>
    <dbReference type="NCBI Taxonomy" id="1328760"/>
    <lineage>
        <taxon>Eukaryota</taxon>
        <taxon>Fungi</taxon>
        <taxon>Dikarya</taxon>
        <taxon>Ascomycota</taxon>
        <taxon>Pezizomycotina</taxon>
        <taxon>Xylonomycetes</taxon>
        <taxon>Xylonales</taxon>
        <taxon>Xylonaceae</taxon>
        <taxon>Xylona</taxon>
    </lineage>
</organism>
<dbReference type="AlphaFoldDB" id="A0A161TCB8"/>
<feature type="compositionally biased region" description="Acidic residues" evidence="5">
    <location>
        <begin position="26"/>
        <end position="35"/>
    </location>
</feature>
<dbReference type="GO" id="GO:0006893">
    <property type="term" value="P:Golgi to plasma membrane transport"/>
    <property type="evidence" value="ECO:0007669"/>
    <property type="project" value="UniProtKB-UniRule"/>
</dbReference>
<dbReference type="GO" id="GO:0015031">
    <property type="term" value="P:protein transport"/>
    <property type="evidence" value="ECO:0007669"/>
    <property type="project" value="UniProtKB-KW"/>
</dbReference>
<gene>
    <name evidence="7" type="ORF">L228DRAFT_260247</name>
</gene>
<dbReference type="OrthoDB" id="26242at2759"/>
<feature type="domain" description="Exocyst complex component EXOC2/Sec5 N-terminal" evidence="6">
    <location>
        <begin position="87"/>
        <end position="1019"/>
    </location>
</feature>
<feature type="compositionally biased region" description="Low complexity" evidence="5">
    <location>
        <begin position="206"/>
        <end position="217"/>
    </location>
</feature>
<proteinExistence type="inferred from homology"/>
<reference evidence="7 8" key="1">
    <citation type="journal article" date="2016" name="Fungal Biol.">
        <title>The genome of Xylona heveae provides a window into fungal endophytism.</title>
        <authorList>
            <person name="Gazis R."/>
            <person name="Kuo A."/>
            <person name="Riley R."/>
            <person name="LaButti K."/>
            <person name="Lipzen A."/>
            <person name="Lin J."/>
            <person name="Amirebrahimi M."/>
            <person name="Hesse C.N."/>
            <person name="Spatafora J.W."/>
            <person name="Henrissat B."/>
            <person name="Hainaut M."/>
            <person name="Grigoriev I.V."/>
            <person name="Hibbett D.S."/>
        </authorList>
    </citation>
    <scope>NUCLEOTIDE SEQUENCE [LARGE SCALE GENOMIC DNA]</scope>
    <source>
        <strain evidence="7 8">TC161</strain>
    </source>
</reference>
<keyword evidence="2 4" id="KW-0813">Transport</keyword>
<dbReference type="Pfam" id="PF15469">
    <property type="entry name" value="Sec5"/>
    <property type="match status" value="1"/>
</dbReference>
<comment type="function">
    <text evidence="4">Component of the exocyst complex involved in the docking of exocytic vesicles with fusion sites on the plasma membrane.</text>
</comment>
<feature type="region of interest" description="Disordered" evidence="5">
    <location>
        <begin position="1"/>
        <end position="86"/>
    </location>
</feature>
<dbReference type="InParanoid" id="A0A161TCB8"/>
<evidence type="ECO:0000256" key="3">
    <source>
        <dbReference type="ARBA" id="ARBA00022483"/>
    </source>
</evidence>
<name>A0A161TCB8_XYLHT</name>
<keyword evidence="8" id="KW-1185">Reference proteome</keyword>
<feature type="region of interest" description="Disordered" evidence="5">
    <location>
        <begin position="186"/>
        <end position="228"/>
    </location>
</feature>
<dbReference type="FunCoup" id="A0A161TCB8">
    <property type="interactions" value="306"/>
</dbReference>
<dbReference type="GO" id="GO:0000145">
    <property type="term" value="C:exocyst"/>
    <property type="evidence" value="ECO:0007669"/>
    <property type="project" value="UniProtKB-UniRule"/>
</dbReference>
<evidence type="ECO:0000256" key="4">
    <source>
        <dbReference type="RuleBase" id="RU365069"/>
    </source>
</evidence>
<dbReference type="InterPro" id="IPR029175">
    <property type="entry name" value="EXOC2/Sec5"/>
</dbReference>
<evidence type="ECO:0000256" key="1">
    <source>
        <dbReference type="ARBA" id="ARBA00010578"/>
    </source>
</evidence>
<dbReference type="RefSeq" id="XP_018188972.1">
    <property type="nucleotide sequence ID" value="XM_018334244.1"/>
</dbReference>
<evidence type="ECO:0000313" key="7">
    <source>
        <dbReference type="EMBL" id="KZF23417.1"/>
    </source>
</evidence>
<dbReference type="Proteomes" id="UP000076632">
    <property type="component" value="Unassembled WGS sequence"/>
</dbReference>
<dbReference type="OMA" id="RMWMDVD"/>
<dbReference type="PANTHER" id="PTHR13043">
    <property type="entry name" value="EXOCYST COMPLEX COMPONENT SEC5"/>
    <property type="match status" value="1"/>
</dbReference>
<sequence length="1037" mass="116653">MESEHTILNHYNLSTPYPTEWPAEKDEADASDEDIPQAIPGHNNIQRRQSKSRYSALDRRPSEKRRLVPGAQRGGNGLENLVHNDEPDALGQMDSVVNVLRERGLPVDEDLRLRYRFLLSSTTFSPALFLSNVHSEDSIQSLLQGLSFLSRSIDQKSASLKALVESNFERFVRAKTTIDNVYTEMRNQGAAPESDRSPGHSRHASRSSAHFRNSSANIQAQNIPSAGNRKNALTKESEYGVHGIKTPLVEVSVKAEEVWGPALGGKEKGDNLKAILASVERHHGILEVGGALADCIKRKDYESLVEEYIRARRYAEEARNLAKVTKQHGTVLTDQQIHQIVITARMWADVENRIQEFKRDTWKKLVSIRPSNLQEAGMTREDEHMELISILLELGVEENPVWVWLQSQYEHLKSKIGVTSDRFKVEVEILRRRLALEGKPSIHTISSHLRAVSRQNVDNAPGNIDRVGVLEVWEKVRATVEALLHSQKGILGEVQEFWESAQSFIEGKLQKTLPVGLDGQSRQHHRLSEDHVDDLRKGVVELIDLIKNAVFSFFADPPIEDISMLVSPIPPSPATPAGISPLPTKAARLTVDPHNLPPPSPRVGEAWEDFAFWPPYANALGGVYYLGNLIVLVGTAASELATVSVIAQNSRTLEGLRLFVGAIRERCAQAICAAWGKDAENCKALEDWTPAPQRKGVTQMPTYFLNFEMRILGGMQRMLYISEAMARSGSTDVVLPPPSKLLQLVRSQFVGSVYKVFSGMVENAEKRTNADEEEQWDRDTDILTSEINDLVIANTPVKRINSKDRNSRMLLILSNLQILRTEIIPQLISQYETDFSVTLSDEHKTILDVLGQIDSRIFQSYTRPTVDKISTLVLEGIASPSWPPTTPRPTDVRPYVYEVLLLLILVHTEVTTTTASTLTSRVLCYLQEQMALALLEGFKKRRKYPLSSLMQATLDVEFIAQTLNQYATDKVSDATSRIYLELDKGTDEDARRMLQNELPEMRATLKRLREHTRSEFACFKRPRAPRDRADRPSQPQE</sequence>
<dbReference type="GeneID" id="28899381"/>
<dbReference type="STRING" id="1328760.A0A161TCB8"/>
<dbReference type="PANTHER" id="PTHR13043:SF1">
    <property type="entry name" value="EXOCYST COMPLEX COMPONENT 2"/>
    <property type="match status" value="1"/>
</dbReference>
<evidence type="ECO:0000256" key="2">
    <source>
        <dbReference type="ARBA" id="ARBA00022448"/>
    </source>
</evidence>
<comment type="similarity">
    <text evidence="1 4">Belongs to the SEC5 family.</text>
</comment>
<keyword evidence="3 4" id="KW-0268">Exocytosis</keyword>
<dbReference type="InterPro" id="IPR039481">
    <property type="entry name" value="EXOC2/Sec5_N_dom"/>
</dbReference>